<proteinExistence type="predicted"/>
<evidence type="ECO:0000313" key="1">
    <source>
        <dbReference type="EMBL" id="GIY45904.1"/>
    </source>
</evidence>
<sequence>QNISYLCECISNKLGVRKVSLLVIQINSEPKVKARSQDPEGRYVFEPITSPLMKEISSLLSNLLIPDENSEIYYPSRVLQAKFPKSES</sequence>
<comment type="caution">
    <text evidence="1">The sequence shown here is derived from an EMBL/GenBank/DDBJ whole genome shotgun (WGS) entry which is preliminary data.</text>
</comment>
<reference evidence="1 2" key="1">
    <citation type="submission" date="2021-06" db="EMBL/GenBank/DDBJ databases">
        <title>Caerostris darwini draft genome.</title>
        <authorList>
            <person name="Kono N."/>
            <person name="Arakawa K."/>
        </authorList>
    </citation>
    <scope>NUCLEOTIDE SEQUENCE [LARGE SCALE GENOMIC DNA]</scope>
</reference>
<protein>
    <submittedName>
        <fullName evidence="1">Uncharacterized protein</fullName>
    </submittedName>
</protein>
<evidence type="ECO:0000313" key="2">
    <source>
        <dbReference type="Proteomes" id="UP001054837"/>
    </source>
</evidence>
<dbReference type="AlphaFoldDB" id="A0AAV4TIF5"/>
<dbReference type="EMBL" id="BPLQ01009682">
    <property type="protein sequence ID" value="GIY45904.1"/>
    <property type="molecule type" value="Genomic_DNA"/>
</dbReference>
<gene>
    <name evidence="1" type="ORF">CDAR_419351</name>
</gene>
<accession>A0AAV4TIF5</accession>
<feature type="non-terminal residue" evidence="1">
    <location>
        <position position="1"/>
    </location>
</feature>
<name>A0AAV4TIF5_9ARAC</name>
<dbReference type="Proteomes" id="UP001054837">
    <property type="component" value="Unassembled WGS sequence"/>
</dbReference>
<organism evidence="1 2">
    <name type="scientific">Caerostris darwini</name>
    <dbReference type="NCBI Taxonomy" id="1538125"/>
    <lineage>
        <taxon>Eukaryota</taxon>
        <taxon>Metazoa</taxon>
        <taxon>Ecdysozoa</taxon>
        <taxon>Arthropoda</taxon>
        <taxon>Chelicerata</taxon>
        <taxon>Arachnida</taxon>
        <taxon>Araneae</taxon>
        <taxon>Araneomorphae</taxon>
        <taxon>Entelegynae</taxon>
        <taxon>Araneoidea</taxon>
        <taxon>Araneidae</taxon>
        <taxon>Caerostris</taxon>
    </lineage>
</organism>
<keyword evidence="2" id="KW-1185">Reference proteome</keyword>